<evidence type="ECO:0000313" key="1">
    <source>
        <dbReference type="EMBL" id="SDK37993.1"/>
    </source>
</evidence>
<gene>
    <name evidence="1" type="ORF">SAMN05216212_2216</name>
</gene>
<dbReference type="SUPFAM" id="SSF69318">
    <property type="entry name" value="Integrin alpha N-terminal domain"/>
    <property type="match status" value="1"/>
</dbReference>
<name>A0A1G9BEW4_9GAMM</name>
<accession>A0A1G9BEW4</accession>
<proteinExistence type="predicted"/>
<dbReference type="AlphaFoldDB" id="A0A1G9BEW4"/>
<dbReference type="Proteomes" id="UP000199305">
    <property type="component" value="Unassembled WGS sequence"/>
</dbReference>
<dbReference type="InterPro" id="IPR028994">
    <property type="entry name" value="Integrin_alpha_N"/>
</dbReference>
<organism evidence="1 2">
    <name type="scientific">Microbulbifer yueqingensis</name>
    <dbReference type="NCBI Taxonomy" id="658219"/>
    <lineage>
        <taxon>Bacteria</taxon>
        <taxon>Pseudomonadati</taxon>
        <taxon>Pseudomonadota</taxon>
        <taxon>Gammaproteobacteria</taxon>
        <taxon>Cellvibrionales</taxon>
        <taxon>Microbulbiferaceae</taxon>
        <taxon>Microbulbifer</taxon>
    </lineage>
</organism>
<evidence type="ECO:0000313" key="2">
    <source>
        <dbReference type="Proteomes" id="UP000199305"/>
    </source>
</evidence>
<reference evidence="2" key="1">
    <citation type="submission" date="2016-10" db="EMBL/GenBank/DDBJ databases">
        <authorList>
            <person name="Varghese N."/>
            <person name="Submissions S."/>
        </authorList>
    </citation>
    <scope>NUCLEOTIDE SEQUENCE [LARGE SCALE GENOMIC DNA]</scope>
    <source>
        <strain evidence="2">CGMCC 1.10658</strain>
    </source>
</reference>
<keyword evidence="2" id="KW-1185">Reference proteome</keyword>
<dbReference type="Gene3D" id="2.30.30.40">
    <property type="entry name" value="SH3 Domains"/>
    <property type="match status" value="1"/>
</dbReference>
<sequence length="516" mass="57945">MRSIFSSYGQRLKYYCESYPKEYFSEAKFVSESRLELKEGDDIWTLTILSPKRIAISNQITSGTYNSAKEYDVVYSEDNDDWRASETFINVREGCKYFRAPKAQEAVSGEHVYVLASRANLRESPTPSAQVLRQVGIATRFEVIRPFFPWLEVSDPETGYGGYIHESLVSTEKPTVELALKKLEQSAPGERLQWAERAAAMAPTNTDILALLGDELDRTGELKRANKIRQEILRISGEANNPESWKAVFAYKGSGVETLTYYKDGAFFDPDLSEENYRNNLEFFHRKGNEYHLFSDRGISAELKVSRDAPSSRLAEYGNCLLDTSASTQTISGNPEKDSTSRIAANFIPDSKRPPYQQEQDDTLIRDISGLLKNKFEAQLSSMALDHLTLQELQALKESQEIVSIGHADLDADNSQDYLVVVNYNLANTQREVGYSALYLLSNPKGNWEVDFTDFWGGGGDAVSRTAAYIGHIDIDGDGIQELFLSREHYEGTSTTMLKKVNGLWQTTGIGSYTGC</sequence>
<dbReference type="EMBL" id="FNFH01000004">
    <property type="protein sequence ID" value="SDK37993.1"/>
    <property type="molecule type" value="Genomic_DNA"/>
</dbReference>
<protein>
    <submittedName>
        <fullName evidence="1">SH3 domain-containing protein</fullName>
    </submittedName>
</protein>